<organism evidence="11 12">
    <name type="scientific">Naumovozyma castellii</name>
    <name type="common">Yeast</name>
    <name type="synonym">Saccharomyces castellii</name>
    <dbReference type="NCBI Taxonomy" id="27288"/>
    <lineage>
        <taxon>Eukaryota</taxon>
        <taxon>Fungi</taxon>
        <taxon>Dikarya</taxon>
        <taxon>Ascomycota</taxon>
        <taxon>Saccharomycotina</taxon>
        <taxon>Saccharomycetes</taxon>
        <taxon>Saccharomycetales</taxon>
        <taxon>Saccharomycetaceae</taxon>
        <taxon>Naumovozyma</taxon>
    </lineage>
</organism>
<dbReference type="KEGG" id="ncs:NCAS_0D00180"/>
<evidence type="ECO:0000313" key="12">
    <source>
        <dbReference type="Proteomes" id="UP000001640"/>
    </source>
</evidence>
<keyword evidence="6" id="KW-0539">Nucleus</keyword>
<dbReference type="Proteomes" id="UP000001640">
    <property type="component" value="Chromosome 4"/>
</dbReference>
<name>G0VEY0_NAUCA</name>
<dbReference type="AlphaFoldDB" id="G0VEY0"/>
<evidence type="ECO:0000256" key="2">
    <source>
        <dbReference type="ARBA" id="ARBA00004496"/>
    </source>
</evidence>
<keyword evidence="12" id="KW-1185">Reference proteome</keyword>
<dbReference type="InterPro" id="IPR008207">
    <property type="entry name" value="Sig_transdc_His_kin_Hpt_dom"/>
</dbReference>
<dbReference type="FunCoup" id="G0VEY0">
    <property type="interactions" value="158"/>
</dbReference>
<evidence type="ECO:0000259" key="10">
    <source>
        <dbReference type="PROSITE" id="PS50894"/>
    </source>
</evidence>
<dbReference type="CDD" id="cd00088">
    <property type="entry name" value="HPT"/>
    <property type="match status" value="1"/>
</dbReference>
<feature type="domain" description="HPt" evidence="10">
    <location>
        <begin position="25"/>
        <end position="121"/>
    </location>
</feature>
<dbReference type="PANTHER" id="PTHR28242">
    <property type="entry name" value="PHOSPHORELAY INTERMEDIATE PROTEIN YPD1"/>
    <property type="match status" value="1"/>
</dbReference>
<dbReference type="Pfam" id="PF01627">
    <property type="entry name" value="Hpt"/>
    <property type="match status" value="1"/>
</dbReference>
<evidence type="ECO:0000256" key="6">
    <source>
        <dbReference type="ARBA" id="ARBA00023242"/>
    </source>
</evidence>
<evidence type="ECO:0000256" key="1">
    <source>
        <dbReference type="ARBA" id="ARBA00004123"/>
    </source>
</evidence>
<dbReference type="GO" id="GO:0005634">
    <property type="term" value="C:nucleus"/>
    <property type="evidence" value="ECO:0007669"/>
    <property type="project" value="UniProtKB-SubCell"/>
</dbReference>
<dbReference type="GeneID" id="96903208"/>
<dbReference type="OMA" id="QTFKKMD"/>
<dbReference type="EMBL" id="HE576755">
    <property type="protein sequence ID" value="CCC69599.1"/>
    <property type="molecule type" value="Genomic_DNA"/>
</dbReference>
<evidence type="ECO:0000256" key="8">
    <source>
        <dbReference type="ARBA" id="ARBA00070513"/>
    </source>
</evidence>
<evidence type="ECO:0000256" key="3">
    <source>
        <dbReference type="ARBA" id="ARBA00022490"/>
    </source>
</evidence>
<dbReference type="OrthoDB" id="1673781at2759"/>
<dbReference type="PANTHER" id="PTHR28242:SF52">
    <property type="entry name" value="PHOSPHORELAY INTERMEDIATE PROTEIN YPD1"/>
    <property type="match status" value="1"/>
</dbReference>
<dbReference type="SUPFAM" id="SSF47226">
    <property type="entry name" value="Histidine-containing phosphotransfer domain, HPT domain"/>
    <property type="match status" value="1"/>
</dbReference>
<evidence type="ECO:0000313" key="11">
    <source>
        <dbReference type="EMBL" id="CCC69599.1"/>
    </source>
</evidence>
<proteinExistence type="inferred from homology"/>
<dbReference type="RefSeq" id="XP_003675963.1">
    <property type="nucleotide sequence ID" value="XM_003675915.1"/>
</dbReference>
<dbReference type="STRING" id="1064592.G0VEY0"/>
<dbReference type="FunFam" id="1.20.120.160:FF:000010">
    <property type="entry name" value="Phosphorelay intermediate protein YPD1"/>
    <property type="match status" value="1"/>
</dbReference>
<dbReference type="HOGENOM" id="CLU_085158_2_0_1"/>
<dbReference type="InterPro" id="IPR036641">
    <property type="entry name" value="HPT_dom_sf"/>
</dbReference>
<dbReference type="GO" id="GO:0007234">
    <property type="term" value="P:osmosensory signaling via phosphorelay pathway"/>
    <property type="evidence" value="ECO:0007669"/>
    <property type="project" value="EnsemblFungi"/>
</dbReference>
<sequence>MSLSIPSAVINWDILNEIISMDEDEPSFSKELIIQYIDQVDTTFAEMEHHLHTTKDLSQLDSLGHFLKGSSAALGLQRIAWVCERIQNLGRKAENTFPDQTDILNTLPKGVSLTEEELKKCNGDDNDEVTSQDVEDGENTIYIALISKALRQARLEFRLARNALSEYYKTEL</sequence>
<reference key="2">
    <citation type="submission" date="2011-08" db="EMBL/GenBank/DDBJ databases">
        <title>Genome sequence of Naumovozyma castellii.</title>
        <authorList>
            <person name="Gordon J.L."/>
            <person name="Armisen D."/>
            <person name="Proux-Wera E."/>
            <person name="OhEigeartaigh S.S."/>
            <person name="Byrne K.P."/>
            <person name="Wolfe K.H."/>
        </authorList>
    </citation>
    <scope>NUCLEOTIDE SEQUENCE</scope>
    <source>
        <strain>Type strain:CBS 4309</strain>
    </source>
</reference>
<dbReference type="Gene3D" id="1.20.120.160">
    <property type="entry name" value="HPT domain"/>
    <property type="match status" value="1"/>
</dbReference>
<dbReference type="InterPro" id="IPR045871">
    <property type="entry name" value="AHP1-5/YPD1"/>
</dbReference>
<accession>G0VEY0</accession>
<reference evidence="11 12" key="1">
    <citation type="journal article" date="2011" name="Proc. Natl. Acad. Sci. U.S.A.">
        <title>Evolutionary erosion of yeast sex chromosomes by mating-type switching accidents.</title>
        <authorList>
            <person name="Gordon J.L."/>
            <person name="Armisen D."/>
            <person name="Proux-Wera E."/>
            <person name="Oheigeartaigh S.S."/>
            <person name="Byrne K.P."/>
            <person name="Wolfe K.H."/>
        </authorList>
    </citation>
    <scope>NUCLEOTIDE SEQUENCE [LARGE SCALE GENOMIC DNA]</scope>
    <source>
        <strain evidence="12">ATCC 76901 / BCRC 22586 / CBS 4309 / NBRC 1992 / NRRL Y-12630</strain>
    </source>
</reference>
<evidence type="ECO:0000256" key="7">
    <source>
        <dbReference type="ARBA" id="ARBA00061287"/>
    </source>
</evidence>
<keyword evidence="3" id="KW-0963">Cytoplasm</keyword>
<gene>
    <name evidence="11" type="primary">NCAS0D00180</name>
    <name evidence="11" type="ordered locus">NCAS_0D00180</name>
</gene>
<dbReference type="PROSITE" id="PS50894">
    <property type="entry name" value="HPT"/>
    <property type="match status" value="1"/>
</dbReference>
<evidence type="ECO:0000256" key="9">
    <source>
        <dbReference type="PROSITE-ProRule" id="PRU00110"/>
    </source>
</evidence>
<dbReference type="SMART" id="SM00073">
    <property type="entry name" value="HPT"/>
    <property type="match status" value="1"/>
</dbReference>
<comment type="subcellular location">
    <subcellularLocation>
        <location evidence="2">Cytoplasm</location>
    </subcellularLocation>
    <subcellularLocation>
        <location evidence="1">Nucleus</location>
    </subcellularLocation>
</comment>
<evidence type="ECO:0000256" key="5">
    <source>
        <dbReference type="ARBA" id="ARBA00023012"/>
    </source>
</evidence>
<dbReference type="GO" id="GO:0043424">
    <property type="term" value="F:protein histidine kinase binding"/>
    <property type="evidence" value="ECO:0007669"/>
    <property type="project" value="EnsemblFungi"/>
</dbReference>
<protein>
    <recommendedName>
        <fullName evidence="8">Phosphorelay intermediate protein YPD1</fullName>
    </recommendedName>
</protein>
<dbReference type="GO" id="GO:0005737">
    <property type="term" value="C:cytoplasm"/>
    <property type="evidence" value="ECO:0007669"/>
    <property type="project" value="UniProtKB-SubCell"/>
</dbReference>
<keyword evidence="4 9" id="KW-0597">Phosphoprotein</keyword>
<dbReference type="GO" id="GO:0009927">
    <property type="term" value="F:histidine phosphotransfer kinase activity"/>
    <property type="evidence" value="ECO:0007669"/>
    <property type="project" value="InterPro"/>
</dbReference>
<comment type="similarity">
    <text evidence="7">Belongs to the YPD1 family.</text>
</comment>
<evidence type="ECO:0000256" key="4">
    <source>
        <dbReference type="ARBA" id="ARBA00022553"/>
    </source>
</evidence>
<feature type="modified residue" description="Phosphohistidine" evidence="9">
    <location>
        <position position="65"/>
    </location>
</feature>
<keyword evidence="5" id="KW-0902">Two-component regulatory system</keyword>
<dbReference type="eggNOG" id="KOG4747">
    <property type="taxonomic scope" value="Eukaryota"/>
</dbReference>
<dbReference type="InParanoid" id="G0VEY0"/>